<dbReference type="STRING" id="1220578.FPE01S_01_03180"/>
<accession>A0A0E9MV43</accession>
<dbReference type="PROSITE" id="PS51257">
    <property type="entry name" value="PROKAR_LIPOPROTEIN"/>
    <property type="match status" value="1"/>
</dbReference>
<reference evidence="1 2" key="1">
    <citation type="submission" date="2015-04" db="EMBL/GenBank/DDBJ databases">
        <title>Whole genome shotgun sequence of Flavihumibacter petaseus NBRC 106054.</title>
        <authorList>
            <person name="Miyazawa S."/>
            <person name="Hosoyama A."/>
            <person name="Hashimoto M."/>
            <person name="Noguchi M."/>
            <person name="Tsuchikane K."/>
            <person name="Ohji S."/>
            <person name="Yamazoe A."/>
            <person name="Ichikawa N."/>
            <person name="Kimura A."/>
            <person name="Fujita N."/>
        </authorList>
    </citation>
    <scope>NUCLEOTIDE SEQUENCE [LARGE SCALE GENOMIC DNA]</scope>
    <source>
        <strain evidence="1 2">NBRC 106054</strain>
    </source>
</reference>
<name>A0A0E9MV43_9BACT</name>
<dbReference type="AlphaFoldDB" id="A0A0E9MV43"/>
<evidence type="ECO:0008006" key="3">
    <source>
        <dbReference type="Google" id="ProtNLM"/>
    </source>
</evidence>
<gene>
    <name evidence="1" type="ORF">FPE01S_01_03180</name>
</gene>
<organism evidence="1 2">
    <name type="scientific">Flavihumibacter petaseus NBRC 106054</name>
    <dbReference type="NCBI Taxonomy" id="1220578"/>
    <lineage>
        <taxon>Bacteria</taxon>
        <taxon>Pseudomonadati</taxon>
        <taxon>Bacteroidota</taxon>
        <taxon>Chitinophagia</taxon>
        <taxon>Chitinophagales</taxon>
        <taxon>Chitinophagaceae</taxon>
        <taxon>Flavihumibacter</taxon>
    </lineage>
</organism>
<evidence type="ECO:0000313" key="2">
    <source>
        <dbReference type="Proteomes" id="UP000033121"/>
    </source>
</evidence>
<evidence type="ECO:0000313" key="1">
    <source>
        <dbReference type="EMBL" id="GAO41306.1"/>
    </source>
</evidence>
<dbReference type="Proteomes" id="UP000033121">
    <property type="component" value="Unassembled WGS sequence"/>
</dbReference>
<keyword evidence="2" id="KW-1185">Reference proteome</keyword>
<sequence length="135" mass="15131">MRKLAWLLVITFLGLSCKKAIEDKKEDLVLDAMTNGRWYVYSFVDAGQDITASFSPYEFQFYRDGKVSGLSSTGEVKGTWDGDPNAMTISASFPEAGDPVKKLNALWKVVDNSWDYVKAQTTVDGSARQLYLKKK</sequence>
<dbReference type="EMBL" id="BBWV01000001">
    <property type="protein sequence ID" value="GAO41306.1"/>
    <property type="molecule type" value="Genomic_DNA"/>
</dbReference>
<comment type="caution">
    <text evidence="1">The sequence shown here is derived from an EMBL/GenBank/DDBJ whole genome shotgun (WGS) entry which is preliminary data.</text>
</comment>
<protein>
    <recommendedName>
        <fullName evidence="3">Lipocalin-like domain-containing protein</fullName>
    </recommendedName>
</protein>
<proteinExistence type="predicted"/>